<dbReference type="RefSeq" id="WP_141648243.1">
    <property type="nucleotide sequence ID" value="NZ_VIFM01000294.1"/>
</dbReference>
<evidence type="ECO:0000259" key="1">
    <source>
        <dbReference type="Pfam" id="PF14534"/>
    </source>
</evidence>
<feature type="non-terminal residue" evidence="2">
    <location>
        <position position="135"/>
    </location>
</feature>
<gene>
    <name evidence="2" type="ORF">FJV41_41980</name>
</gene>
<evidence type="ECO:0000313" key="3">
    <source>
        <dbReference type="Proteomes" id="UP000315369"/>
    </source>
</evidence>
<accession>A0A540WNF3</accession>
<dbReference type="Proteomes" id="UP000315369">
    <property type="component" value="Unassembled WGS sequence"/>
</dbReference>
<dbReference type="OrthoDB" id="5382786at2"/>
<dbReference type="InterPro" id="IPR032710">
    <property type="entry name" value="NTF2-like_dom_sf"/>
</dbReference>
<dbReference type="Pfam" id="PF14534">
    <property type="entry name" value="DUF4440"/>
    <property type="match status" value="1"/>
</dbReference>
<dbReference type="SUPFAM" id="SSF54427">
    <property type="entry name" value="NTF2-like"/>
    <property type="match status" value="1"/>
</dbReference>
<organism evidence="2 3">
    <name type="scientific">Myxococcus llanfairpwllgwyngyllgogerychwyrndrobwllllantysiliogogogochensis</name>
    <dbReference type="NCBI Taxonomy" id="2590453"/>
    <lineage>
        <taxon>Bacteria</taxon>
        <taxon>Pseudomonadati</taxon>
        <taxon>Myxococcota</taxon>
        <taxon>Myxococcia</taxon>
        <taxon>Myxococcales</taxon>
        <taxon>Cystobacterineae</taxon>
        <taxon>Myxococcaceae</taxon>
        <taxon>Myxococcus</taxon>
    </lineage>
</organism>
<feature type="domain" description="DUF4440" evidence="1">
    <location>
        <begin position="15"/>
        <end position="122"/>
    </location>
</feature>
<dbReference type="InterPro" id="IPR011944">
    <property type="entry name" value="Steroid_delta5-4_isomerase"/>
</dbReference>
<sequence length="135" mass="14670">MTPHTPSQTEDVRALLALEESIVRAIQARDTQALKGLMAEDLVFRGVGDVETDRTAFLANIAAIPGTLLSVETETVRAHIFGDTGVLTGTQRARVRLPDGTEVSDVGHFTDVCQRREGRWWVVLAHSLPAPPTQA</sequence>
<evidence type="ECO:0000313" key="2">
    <source>
        <dbReference type="EMBL" id="TQF09964.1"/>
    </source>
</evidence>
<protein>
    <submittedName>
        <fullName evidence="2">Nuclear transport factor 2 family protein</fullName>
    </submittedName>
</protein>
<keyword evidence="3" id="KW-1185">Reference proteome</keyword>
<dbReference type="EMBL" id="VIFM01000294">
    <property type="protein sequence ID" value="TQF09964.1"/>
    <property type="molecule type" value="Genomic_DNA"/>
</dbReference>
<comment type="caution">
    <text evidence="2">The sequence shown here is derived from an EMBL/GenBank/DDBJ whole genome shotgun (WGS) entry which is preliminary data.</text>
</comment>
<dbReference type="AlphaFoldDB" id="A0A540WNF3"/>
<dbReference type="NCBIfam" id="TIGR02246">
    <property type="entry name" value="SgcJ/EcaC family oxidoreductase"/>
    <property type="match status" value="1"/>
</dbReference>
<proteinExistence type="predicted"/>
<reference evidence="2 3" key="1">
    <citation type="submission" date="2019-06" db="EMBL/GenBank/DDBJ databases">
        <authorList>
            <person name="Livingstone P."/>
            <person name="Whitworth D."/>
        </authorList>
    </citation>
    <scope>NUCLEOTIDE SEQUENCE [LARGE SCALE GENOMIC DNA]</scope>
    <source>
        <strain evidence="2 3">AM401</strain>
    </source>
</reference>
<name>A0A540WNF3_9BACT</name>
<dbReference type="InterPro" id="IPR027843">
    <property type="entry name" value="DUF4440"/>
</dbReference>
<dbReference type="Gene3D" id="3.10.450.50">
    <property type="match status" value="1"/>
</dbReference>